<sequence length="585" mass="64884">MRMTDVPRSREEFEQRSFTEKSKIKKKLLQNVYDSAVKIELGYLTPQMQPHVSLGKITQMQILVRTGTATEESAVGELLYYLQKGLIPKPSWWENLETVFSDHYYELYIAMNPWDENPRVDNPAPICPPQTNTVHPGMPSTSQGRQIDHSQNQQQTRGEETTGQQVCRSENGNTEGQAATNIYINKVNMLEINQGTQFPRSPNTGVPSEDFSCRAAQARRNEDENVSNMSQQELQQLSGGAQSSETALEMTTSESSSNCSEGQPDPWNDQAHETHLKSTAAVQESGEQESEIPRGEASNAIPAPCDDQSQDSGLKHTVVVNEEPTTRPVPWVDQAHETDLKHTASVPEEQVINFEARNIGSKEQSVTRIDLGQDTDPQHTDTVCEESFGHPAPWDDQAQGTDLKAVYTLEEQEAEMLAEDSLHVGPEGLHTFWDNQAHERDLKHTGTVNEESEVFTGKAASTSRSVRNHPPLDAKTQETDSKQSVSIHGAISNTLEGDVSSLSSKTDPASSKEQRQETDTGYTVTVPKESSPEPITGEAPMSFSGVETVSADNQVRFNRTSNRSSLSAEIWLRKLQPRKLIVPCL</sequence>
<feature type="compositionally biased region" description="Low complexity" evidence="1">
    <location>
        <begin position="151"/>
        <end position="165"/>
    </location>
</feature>
<organism evidence="2 3">
    <name type="scientific">Littorina saxatilis</name>
    <dbReference type="NCBI Taxonomy" id="31220"/>
    <lineage>
        <taxon>Eukaryota</taxon>
        <taxon>Metazoa</taxon>
        <taxon>Spiralia</taxon>
        <taxon>Lophotrochozoa</taxon>
        <taxon>Mollusca</taxon>
        <taxon>Gastropoda</taxon>
        <taxon>Caenogastropoda</taxon>
        <taxon>Littorinimorpha</taxon>
        <taxon>Littorinoidea</taxon>
        <taxon>Littorinidae</taxon>
        <taxon>Littorina</taxon>
    </lineage>
</organism>
<evidence type="ECO:0000256" key="1">
    <source>
        <dbReference type="SAM" id="MobiDB-lite"/>
    </source>
</evidence>
<evidence type="ECO:0000313" key="2">
    <source>
        <dbReference type="EMBL" id="KAK7110871.1"/>
    </source>
</evidence>
<protein>
    <submittedName>
        <fullName evidence="2">Uncharacterized protein</fullName>
    </submittedName>
</protein>
<feature type="compositionally biased region" description="Polar residues" evidence="1">
    <location>
        <begin position="482"/>
        <end position="509"/>
    </location>
</feature>
<keyword evidence="3" id="KW-1185">Reference proteome</keyword>
<accession>A0AAN9BT65</accession>
<feature type="compositionally biased region" description="Polar residues" evidence="1">
    <location>
        <begin position="226"/>
        <end position="261"/>
    </location>
</feature>
<comment type="caution">
    <text evidence="2">The sequence shown here is derived from an EMBL/GenBank/DDBJ whole genome shotgun (WGS) entry which is preliminary data.</text>
</comment>
<feature type="region of interest" description="Disordered" evidence="1">
    <location>
        <begin position="445"/>
        <end position="541"/>
    </location>
</feature>
<evidence type="ECO:0000313" key="3">
    <source>
        <dbReference type="Proteomes" id="UP001374579"/>
    </source>
</evidence>
<feature type="region of interest" description="Disordered" evidence="1">
    <location>
        <begin position="214"/>
        <end position="312"/>
    </location>
</feature>
<reference evidence="2 3" key="1">
    <citation type="submission" date="2024-02" db="EMBL/GenBank/DDBJ databases">
        <title>Chromosome-scale genome assembly of the rough periwinkle Littorina saxatilis.</title>
        <authorList>
            <person name="De Jode A."/>
            <person name="Faria R."/>
            <person name="Formenti G."/>
            <person name="Sims Y."/>
            <person name="Smith T.P."/>
            <person name="Tracey A."/>
            <person name="Wood J.M.D."/>
            <person name="Zagrodzka Z.B."/>
            <person name="Johannesson K."/>
            <person name="Butlin R.K."/>
            <person name="Leder E.H."/>
        </authorList>
    </citation>
    <scope>NUCLEOTIDE SEQUENCE [LARGE SCALE GENOMIC DNA]</scope>
    <source>
        <strain evidence="2">Snail1</strain>
        <tissue evidence="2">Muscle</tissue>
    </source>
</reference>
<proteinExistence type="predicted"/>
<dbReference type="Proteomes" id="UP001374579">
    <property type="component" value="Unassembled WGS sequence"/>
</dbReference>
<feature type="region of interest" description="Disordered" evidence="1">
    <location>
        <begin position="120"/>
        <end position="174"/>
    </location>
</feature>
<dbReference type="AlphaFoldDB" id="A0AAN9BT65"/>
<gene>
    <name evidence="2" type="ORF">V1264_014674</name>
</gene>
<name>A0AAN9BT65_9CAEN</name>
<dbReference type="EMBL" id="JBAMIC010000003">
    <property type="protein sequence ID" value="KAK7110871.1"/>
    <property type="molecule type" value="Genomic_DNA"/>
</dbReference>
<feature type="compositionally biased region" description="Polar residues" evidence="1">
    <location>
        <begin position="129"/>
        <end position="145"/>
    </location>
</feature>
<feature type="compositionally biased region" description="Basic and acidic residues" evidence="1">
    <location>
        <begin position="470"/>
        <end position="481"/>
    </location>
</feature>